<dbReference type="GO" id="GO:0000156">
    <property type="term" value="F:phosphorelay response regulator activity"/>
    <property type="evidence" value="ECO:0007669"/>
    <property type="project" value="TreeGrafter"/>
</dbReference>
<evidence type="ECO:0000256" key="7">
    <source>
        <dbReference type="PROSITE-ProRule" id="PRU00169"/>
    </source>
</evidence>
<accession>A0A1H3X5C2</accession>
<dbReference type="PROSITE" id="PS51755">
    <property type="entry name" value="OMPR_PHOB"/>
    <property type="match status" value="1"/>
</dbReference>
<dbReference type="InterPro" id="IPR001867">
    <property type="entry name" value="OmpR/PhoB-type_DNA-bd"/>
</dbReference>
<evidence type="ECO:0000313" key="11">
    <source>
        <dbReference type="EMBL" id="SDZ93864.1"/>
    </source>
</evidence>
<evidence type="ECO:0000313" key="12">
    <source>
        <dbReference type="Proteomes" id="UP000198584"/>
    </source>
</evidence>
<sequence>MIKQKILVVEDDPMIMDLVAIYLEKAGYDVVKAEDGEKAKDMYYSHDPCLIILDLMLPKVSGEAFCRWVKSQAPREVSIIMLSAKARTEDKIAGLKMGADDYITKPFSPEELVAHVEAVLRRTGQHCQKITFKGLSIKPRKGEVTLNGEPLNLTNYEFNLLYVFMENPNIVLSREHLLNHINPYEENDIFERTIDVHVKKLRRKIEENPAKPERIITVRGMGYKFVAEN</sequence>
<dbReference type="FunFam" id="1.10.10.10:FF:000018">
    <property type="entry name" value="DNA-binding response regulator ResD"/>
    <property type="match status" value="1"/>
</dbReference>
<dbReference type="SMART" id="SM00862">
    <property type="entry name" value="Trans_reg_C"/>
    <property type="match status" value="1"/>
</dbReference>
<protein>
    <submittedName>
        <fullName evidence="11">Two-component system, OmpR family, alkaline phosphatase synthesis response regulator PhoP</fullName>
    </submittedName>
</protein>
<dbReference type="Pfam" id="PF00486">
    <property type="entry name" value="Trans_reg_C"/>
    <property type="match status" value="1"/>
</dbReference>
<keyword evidence="2 7" id="KW-0597">Phosphoprotein</keyword>
<dbReference type="PROSITE" id="PS50110">
    <property type="entry name" value="RESPONSE_REGULATORY"/>
    <property type="match status" value="1"/>
</dbReference>
<keyword evidence="6" id="KW-0804">Transcription</keyword>
<feature type="domain" description="OmpR/PhoB-type" evidence="10">
    <location>
        <begin position="127"/>
        <end position="227"/>
    </location>
</feature>
<dbReference type="AlphaFoldDB" id="A0A1H3X5C2"/>
<dbReference type="PANTHER" id="PTHR48111:SF73">
    <property type="entry name" value="ALKALINE PHOSPHATASE SYNTHESIS TRANSCRIPTIONAL REGULATORY PROTEIN PHOP"/>
    <property type="match status" value="1"/>
</dbReference>
<dbReference type="GO" id="GO:0032993">
    <property type="term" value="C:protein-DNA complex"/>
    <property type="evidence" value="ECO:0007669"/>
    <property type="project" value="TreeGrafter"/>
</dbReference>
<dbReference type="InterPro" id="IPR011006">
    <property type="entry name" value="CheY-like_superfamily"/>
</dbReference>
<dbReference type="GO" id="GO:0006355">
    <property type="term" value="P:regulation of DNA-templated transcription"/>
    <property type="evidence" value="ECO:0007669"/>
    <property type="project" value="InterPro"/>
</dbReference>
<dbReference type="PANTHER" id="PTHR48111">
    <property type="entry name" value="REGULATOR OF RPOS"/>
    <property type="match status" value="1"/>
</dbReference>
<gene>
    <name evidence="11" type="ORF">SAMN05421743_10230</name>
</gene>
<name>A0A1H3X5C2_9BACI</name>
<comment type="subcellular location">
    <subcellularLocation>
        <location evidence="1">Cytoplasm</location>
    </subcellularLocation>
</comment>
<proteinExistence type="predicted"/>
<dbReference type="InterPro" id="IPR039420">
    <property type="entry name" value="WalR-like"/>
</dbReference>
<keyword evidence="4" id="KW-0805">Transcription regulation</keyword>
<dbReference type="STRING" id="571932.SAMN05421743_10230"/>
<dbReference type="Gene3D" id="1.10.10.10">
    <property type="entry name" value="Winged helix-like DNA-binding domain superfamily/Winged helix DNA-binding domain"/>
    <property type="match status" value="1"/>
</dbReference>
<evidence type="ECO:0000256" key="6">
    <source>
        <dbReference type="ARBA" id="ARBA00023163"/>
    </source>
</evidence>
<evidence type="ECO:0000256" key="3">
    <source>
        <dbReference type="ARBA" id="ARBA00023012"/>
    </source>
</evidence>
<dbReference type="GO" id="GO:0005829">
    <property type="term" value="C:cytosol"/>
    <property type="evidence" value="ECO:0007669"/>
    <property type="project" value="TreeGrafter"/>
</dbReference>
<evidence type="ECO:0000259" key="10">
    <source>
        <dbReference type="PROSITE" id="PS51755"/>
    </source>
</evidence>
<dbReference type="InterPro" id="IPR001789">
    <property type="entry name" value="Sig_transdc_resp-reg_receiver"/>
</dbReference>
<keyword evidence="5 8" id="KW-0238">DNA-binding</keyword>
<dbReference type="Gene3D" id="6.10.250.690">
    <property type="match status" value="1"/>
</dbReference>
<dbReference type="FunFam" id="3.40.50.2300:FF:000001">
    <property type="entry name" value="DNA-binding response regulator PhoB"/>
    <property type="match status" value="1"/>
</dbReference>
<dbReference type="EMBL" id="FNQR01000002">
    <property type="protein sequence ID" value="SDZ93864.1"/>
    <property type="molecule type" value="Genomic_DNA"/>
</dbReference>
<keyword evidence="12" id="KW-1185">Reference proteome</keyword>
<organism evidence="11 12">
    <name type="scientific">Thalassobacillus cyri</name>
    <dbReference type="NCBI Taxonomy" id="571932"/>
    <lineage>
        <taxon>Bacteria</taxon>
        <taxon>Bacillati</taxon>
        <taxon>Bacillota</taxon>
        <taxon>Bacilli</taxon>
        <taxon>Bacillales</taxon>
        <taxon>Bacillaceae</taxon>
        <taxon>Thalassobacillus</taxon>
    </lineage>
</organism>
<evidence type="ECO:0000256" key="1">
    <source>
        <dbReference type="ARBA" id="ARBA00004496"/>
    </source>
</evidence>
<evidence type="ECO:0000256" key="2">
    <source>
        <dbReference type="ARBA" id="ARBA00022553"/>
    </source>
</evidence>
<feature type="modified residue" description="4-aspartylphosphate" evidence="7">
    <location>
        <position position="54"/>
    </location>
</feature>
<feature type="domain" description="Response regulatory" evidence="9">
    <location>
        <begin position="5"/>
        <end position="120"/>
    </location>
</feature>
<evidence type="ECO:0000259" key="9">
    <source>
        <dbReference type="PROSITE" id="PS50110"/>
    </source>
</evidence>
<dbReference type="SUPFAM" id="SSF52172">
    <property type="entry name" value="CheY-like"/>
    <property type="match status" value="1"/>
</dbReference>
<dbReference type="Proteomes" id="UP000198584">
    <property type="component" value="Unassembled WGS sequence"/>
</dbReference>
<evidence type="ECO:0000256" key="4">
    <source>
        <dbReference type="ARBA" id="ARBA00023015"/>
    </source>
</evidence>
<dbReference type="CDD" id="cd00383">
    <property type="entry name" value="trans_reg_C"/>
    <property type="match status" value="1"/>
</dbReference>
<evidence type="ECO:0000256" key="8">
    <source>
        <dbReference type="PROSITE-ProRule" id="PRU01091"/>
    </source>
</evidence>
<evidence type="ECO:0000256" key="5">
    <source>
        <dbReference type="ARBA" id="ARBA00023125"/>
    </source>
</evidence>
<dbReference type="InterPro" id="IPR036388">
    <property type="entry name" value="WH-like_DNA-bd_sf"/>
</dbReference>
<dbReference type="Gene3D" id="3.40.50.2300">
    <property type="match status" value="1"/>
</dbReference>
<reference evidence="11 12" key="1">
    <citation type="submission" date="2016-10" db="EMBL/GenBank/DDBJ databases">
        <authorList>
            <person name="de Groot N.N."/>
        </authorList>
    </citation>
    <scope>NUCLEOTIDE SEQUENCE [LARGE SCALE GENOMIC DNA]</scope>
    <source>
        <strain evidence="11 12">CCM7597</strain>
    </source>
</reference>
<dbReference type="SMART" id="SM00448">
    <property type="entry name" value="REC"/>
    <property type="match status" value="1"/>
</dbReference>
<dbReference type="Pfam" id="PF00072">
    <property type="entry name" value="Response_reg"/>
    <property type="match status" value="1"/>
</dbReference>
<keyword evidence="3" id="KW-0902">Two-component regulatory system</keyword>
<dbReference type="SUPFAM" id="SSF46894">
    <property type="entry name" value="C-terminal effector domain of the bipartite response regulators"/>
    <property type="match status" value="1"/>
</dbReference>
<dbReference type="InterPro" id="IPR016032">
    <property type="entry name" value="Sig_transdc_resp-reg_C-effctor"/>
</dbReference>
<feature type="DNA-binding region" description="OmpR/PhoB-type" evidence="8">
    <location>
        <begin position="127"/>
        <end position="227"/>
    </location>
</feature>
<dbReference type="GO" id="GO:0000976">
    <property type="term" value="F:transcription cis-regulatory region binding"/>
    <property type="evidence" value="ECO:0007669"/>
    <property type="project" value="TreeGrafter"/>
</dbReference>